<dbReference type="GO" id="GO:1990904">
    <property type="term" value="C:ribonucleoprotein complex"/>
    <property type="evidence" value="ECO:0007669"/>
    <property type="project" value="UniProtKB-KW"/>
</dbReference>
<reference evidence="6" key="2">
    <citation type="journal article" date="2024" name="Plant">
        <title>Genomic evolution and insights into agronomic trait innovations of Sesamum species.</title>
        <authorList>
            <person name="Miao H."/>
            <person name="Wang L."/>
            <person name="Qu L."/>
            <person name="Liu H."/>
            <person name="Sun Y."/>
            <person name="Le M."/>
            <person name="Wang Q."/>
            <person name="Wei S."/>
            <person name="Zheng Y."/>
            <person name="Lin W."/>
            <person name="Duan Y."/>
            <person name="Cao H."/>
            <person name="Xiong S."/>
            <person name="Wang X."/>
            <person name="Wei L."/>
            <person name="Li C."/>
            <person name="Ma Q."/>
            <person name="Ju M."/>
            <person name="Zhao R."/>
            <person name="Li G."/>
            <person name="Mu C."/>
            <person name="Tian Q."/>
            <person name="Mei H."/>
            <person name="Zhang T."/>
            <person name="Gao T."/>
            <person name="Zhang H."/>
        </authorList>
    </citation>
    <scope>NUCLEOTIDE SEQUENCE</scope>
    <source>
        <strain evidence="6">3651</strain>
    </source>
</reference>
<keyword evidence="7" id="KW-1185">Reference proteome</keyword>
<comment type="similarity">
    <text evidence="1">Belongs to the eukaryotic ribosomal protein eL32 family.</text>
</comment>
<dbReference type="Gene3D" id="3.90.550.10">
    <property type="entry name" value="Spore Coat Polysaccharide Biosynthesis Protein SpsA, Chain A"/>
    <property type="match status" value="1"/>
</dbReference>
<dbReference type="Gene3D" id="2.40.30.60">
    <property type="entry name" value="RimM"/>
    <property type="match status" value="1"/>
</dbReference>
<accession>A0AAE2CZ94</accession>
<dbReference type="SUPFAM" id="SSF50447">
    <property type="entry name" value="Translation proteins"/>
    <property type="match status" value="1"/>
</dbReference>
<dbReference type="GO" id="GO:0043022">
    <property type="term" value="F:ribosome binding"/>
    <property type="evidence" value="ECO:0007669"/>
    <property type="project" value="InterPro"/>
</dbReference>
<dbReference type="SMART" id="SM01393">
    <property type="entry name" value="Ribosomal_L32e"/>
    <property type="match status" value="1"/>
</dbReference>
<dbReference type="GO" id="GO:0006412">
    <property type="term" value="P:translation"/>
    <property type="evidence" value="ECO:0007669"/>
    <property type="project" value="InterPro"/>
</dbReference>
<organism evidence="6 7">
    <name type="scientific">Sesamum alatum</name>
    <dbReference type="NCBI Taxonomy" id="300844"/>
    <lineage>
        <taxon>Eukaryota</taxon>
        <taxon>Viridiplantae</taxon>
        <taxon>Streptophyta</taxon>
        <taxon>Embryophyta</taxon>
        <taxon>Tracheophyta</taxon>
        <taxon>Spermatophyta</taxon>
        <taxon>Magnoliopsida</taxon>
        <taxon>eudicotyledons</taxon>
        <taxon>Gunneridae</taxon>
        <taxon>Pentapetalae</taxon>
        <taxon>asterids</taxon>
        <taxon>lamiids</taxon>
        <taxon>Lamiales</taxon>
        <taxon>Pedaliaceae</taxon>
        <taxon>Sesamum</taxon>
    </lineage>
</organism>
<dbReference type="GO" id="GO:0006364">
    <property type="term" value="P:rRNA processing"/>
    <property type="evidence" value="ECO:0007669"/>
    <property type="project" value="InterPro"/>
</dbReference>
<dbReference type="HAMAP" id="MF_00014">
    <property type="entry name" value="Ribosome_mat_RimM"/>
    <property type="match status" value="1"/>
</dbReference>
<dbReference type="GO" id="GO:0005840">
    <property type="term" value="C:ribosome"/>
    <property type="evidence" value="ECO:0007669"/>
    <property type="project" value="UniProtKB-KW"/>
</dbReference>
<dbReference type="Pfam" id="PF01655">
    <property type="entry name" value="Ribosomal_L32e"/>
    <property type="match status" value="1"/>
</dbReference>
<name>A0AAE2CZ94_9LAMI</name>
<evidence type="ECO:0000256" key="2">
    <source>
        <dbReference type="ARBA" id="ARBA00022980"/>
    </source>
</evidence>
<dbReference type="PANTHER" id="PTHR11952:SF10">
    <property type="entry name" value="16S RRNA PROCESSING PROTEIN RIMM FAMILY"/>
    <property type="match status" value="1"/>
</dbReference>
<dbReference type="InterPro" id="IPR039741">
    <property type="entry name" value="UDP-sugar_pyrophosphorylase"/>
</dbReference>
<dbReference type="SUPFAM" id="SSF50346">
    <property type="entry name" value="PRC-barrel domain"/>
    <property type="match status" value="1"/>
</dbReference>
<dbReference type="InterPro" id="IPR011033">
    <property type="entry name" value="PRC_barrel-like_sf"/>
</dbReference>
<reference evidence="6" key="1">
    <citation type="submission" date="2020-06" db="EMBL/GenBank/DDBJ databases">
        <authorList>
            <person name="Li T."/>
            <person name="Hu X."/>
            <person name="Zhang T."/>
            <person name="Song X."/>
            <person name="Zhang H."/>
            <person name="Dai N."/>
            <person name="Sheng W."/>
            <person name="Hou X."/>
            <person name="Wei L."/>
        </authorList>
    </citation>
    <scope>NUCLEOTIDE SEQUENCE</scope>
    <source>
        <strain evidence="6">3651</strain>
        <tissue evidence="6">Leaf</tissue>
    </source>
</reference>
<evidence type="ECO:0000259" key="5">
    <source>
        <dbReference type="Pfam" id="PF24986"/>
    </source>
</evidence>
<dbReference type="SUPFAM" id="SSF53448">
    <property type="entry name" value="Nucleotide-diphospho-sugar transferases"/>
    <property type="match status" value="1"/>
</dbReference>
<dbReference type="InterPro" id="IPR001515">
    <property type="entry name" value="Ribosomal_eL32"/>
</dbReference>
<comment type="caution">
    <text evidence="6">The sequence shown here is derived from an EMBL/GenBank/DDBJ whole genome shotgun (WGS) entry which is preliminary data.</text>
</comment>
<proteinExistence type="inferred from homology"/>
<feature type="domain" description="RimM N-terminal" evidence="4">
    <location>
        <begin position="83"/>
        <end position="168"/>
    </location>
</feature>
<dbReference type="InterPro" id="IPR029044">
    <property type="entry name" value="Nucleotide-diphossugar_trans"/>
</dbReference>
<dbReference type="InterPro" id="IPR036976">
    <property type="entry name" value="RimM_N_sf"/>
</dbReference>
<dbReference type="Proteomes" id="UP001293254">
    <property type="component" value="Unassembled WGS sequence"/>
</dbReference>
<dbReference type="GO" id="GO:0006048">
    <property type="term" value="P:UDP-N-acetylglucosamine biosynthetic process"/>
    <property type="evidence" value="ECO:0007669"/>
    <property type="project" value="TreeGrafter"/>
</dbReference>
<dbReference type="GO" id="GO:0003977">
    <property type="term" value="F:UDP-N-acetylglucosamine diphosphorylase activity"/>
    <property type="evidence" value="ECO:0007669"/>
    <property type="project" value="TreeGrafter"/>
</dbReference>
<keyword evidence="3" id="KW-0687">Ribonucleoprotein</keyword>
<dbReference type="SUPFAM" id="SSF52042">
    <property type="entry name" value="Ribosomal protein L32e"/>
    <property type="match status" value="1"/>
</dbReference>
<dbReference type="PANTHER" id="PTHR11952">
    <property type="entry name" value="UDP- GLUCOSE PYROPHOSPHORYLASE"/>
    <property type="match status" value="1"/>
</dbReference>
<keyword evidence="2 6" id="KW-0689">Ribosomal protein</keyword>
<dbReference type="Gene3D" id="2.30.30.240">
    <property type="entry name" value="PRC-barrel domain"/>
    <property type="match status" value="1"/>
</dbReference>
<dbReference type="FunFam" id="2.30.30.240:FF:000002">
    <property type="entry name" value="Ribosome maturation factor rimM"/>
    <property type="match status" value="1"/>
</dbReference>
<feature type="domain" description="Ribosome maturation factor RimM PRC barrel" evidence="5">
    <location>
        <begin position="181"/>
        <end position="267"/>
    </location>
</feature>
<dbReference type="InterPro" id="IPR009000">
    <property type="entry name" value="Transl_B-barrel_sf"/>
</dbReference>
<evidence type="ECO:0000313" key="6">
    <source>
        <dbReference type="EMBL" id="KAK4440117.1"/>
    </source>
</evidence>
<evidence type="ECO:0000259" key="4">
    <source>
        <dbReference type="Pfam" id="PF01782"/>
    </source>
</evidence>
<dbReference type="GO" id="GO:0003735">
    <property type="term" value="F:structural constituent of ribosome"/>
    <property type="evidence" value="ECO:0007669"/>
    <property type="project" value="InterPro"/>
</dbReference>
<dbReference type="NCBIfam" id="TIGR02273">
    <property type="entry name" value="16S_RimM"/>
    <property type="match status" value="1"/>
</dbReference>
<dbReference type="CDD" id="cd00513">
    <property type="entry name" value="Ribosomal_L32_L32e"/>
    <property type="match status" value="1"/>
</dbReference>
<evidence type="ECO:0000256" key="1">
    <source>
        <dbReference type="ARBA" id="ARBA00008431"/>
    </source>
</evidence>
<gene>
    <name evidence="6" type="ORF">Salat_0346600</name>
</gene>
<dbReference type="InterPro" id="IPR002676">
    <property type="entry name" value="RimM_N"/>
</dbReference>
<dbReference type="EMBL" id="JACGWO010000001">
    <property type="protein sequence ID" value="KAK4440117.1"/>
    <property type="molecule type" value="Genomic_DNA"/>
</dbReference>
<evidence type="ECO:0000313" key="7">
    <source>
        <dbReference type="Proteomes" id="UP001293254"/>
    </source>
</evidence>
<dbReference type="InterPro" id="IPR011961">
    <property type="entry name" value="RimM"/>
</dbReference>
<dbReference type="InterPro" id="IPR056792">
    <property type="entry name" value="PRC_RimM"/>
</dbReference>
<dbReference type="Pfam" id="PF24986">
    <property type="entry name" value="PRC_RimM"/>
    <property type="match status" value="1"/>
</dbReference>
<sequence length="788" mass="88295">MQSSSIFCSCSNSLSPSLYFAASQQFTFLAGKQVNIRPNCSLSIKLPATSLHNRAPSRSIVRSTATQELVETTSSASGFVGTGYIFGVHGLQGEVRVKPSTDFPDLRFSKPGTRWLKQQVSGTETLQEIELVEGRGHPGQSWIVRFNNINTVEQAQKLVGSIILVTDKDRPDLEEGEFYTHDLIGMRVILKESGEPIGIVVNVFNSGASDLLHVKLNSLRNIPDKIGKSKIGAGDSGPLVWVPFVESIVPTVDLEKREMLITPPKGLLELNIRSDDRSKKERRELEWKERKRFQRRLIAAKKKLSEMEQEHVLHGFRYGDKDQRGLLANQIVTVNPKLLQQALQTIEIPLTRPNLLNILSAVPRLNTVRVSGNPCSAGSGKLSDQNCKLEREGNLLTSKGKVAIVLVLGEIGEMKRSSDANLVSSEGNDNASLLGKALLDHIGCFEIKDRSAVPLILVSSADQVSCLQELFSDHDHYSFDPEKVWFLEEEKLPVVSSSLEGHGKHKILMKSPWEFLQRPIGSGGLISLLSSQDSLLDELGELGVEYIQILKNNKNCRNGHKLVGLVDSCKANVGIRLFEDIASEEDFDVVLSMSFLRKLVKQINKLQFEAVLNCNSYVEKVDKEWVDVVPSSPNSYEFHSSIYSCLNATPINKVTMAVPLLDKKIIKKRVKKFKRPQSDRFVSVKTNWRRPKGIDSRVRRKFKGSTLMPNIGYGSDKKTRHYLPNGFKKFLVHNVKELELLMMHNRTYCAEIAHNISTKKRKEIVERAAQLDVVVTNKLARLRSQEDE</sequence>
<evidence type="ECO:0000256" key="3">
    <source>
        <dbReference type="ARBA" id="ARBA00023274"/>
    </source>
</evidence>
<dbReference type="Pfam" id="PF01782">
    <property type="entry name" value="RimM"/>
    <property type="match status" value="1"/>
</dbReference>
<protein>
    <submittedName>
        <fullName evidence="6">60S ribosomal protein L32-1</fullName>
    </submittedName>
</protein>
<dbReference type="AlphaFoldDB" id="A0AAE2CZ94"/>
<dbReference type="InterPro" id="IPR036351">
    <property type="entry name" value="Ribosomal_eL32_sf"/>
</dbReference>